<proteinExistence type="predicted"/>
<dbReference type="PROSITE" id="PS50240">
    <property type="entry name" value="TRYPSIN_DOM"/>
    <property type="match status" value="1"/>
</dbReference>
<keyword evidence="5" id="KW-1185">Reference proteome</keyword>
<gene>
    <name evidence="4" type="ORF">ADK38_29435</name>
</gene>
<dbReference type="InterPro" id="IPR043504">
    <property type="entry name" value="Peptidase_S1_PA_chymotrypsin"/>
</dbReference>
<dbReference type="Proteomes" id="UP000037020">
    <property type="component" value="Unassembled WGS sequence"/>
</dbReference>
<feature type="non-terminal residue" evidence="4">
    <location>
        <position position="139"/>
    </location>
</feature>
<keyword evidence="2" id="KW-0732">Signal</keyword>
<dbReference type="PROSITE" id="PS00134">
    <property type="entry name" value="TRYPSIN_HIS"/>
    <property type="match status" value="1"/>
</dbReference>
<dbReference type="InterPro" id="IPR009003">
    <property type="entry name" value="Peptidase_S1_PA"/>
</dbReference>
<dbReference type="PANTHER" id="PTHR24276:SF98">
    <property type="entry name" value="FI18310P1-RELATED"/>
    <property type="match status" value="1"/>
</dbReference>
<dbReference type="SUPFAM" id="SSF50494">
    <property type="entry name" value="Trypsin-like serine proteases"/>
    <property type="match status" value="1"/>
</dbReference>
<feature type="domain" description="Peptidase S1" evidence="3">
    <location>
        <begin position="28"/>
        <end position="139"/>
    </location>
</feature>
<dbReference type="InterPro" id="IPR050430">
    <property type="entry name" value="Peptidase_S1"/>
</dbReference>
<dbReference type="InterPro" id="IPR001254">
    <property type="entry name" value="Trypsin_dom"/>
</dbReference>
<evidence type="ECO:0000313" key="5">
    <source>
        <dbReference type="Proteomes" id="UP000037020"/>
    </source>
</evidence>
<dbReference type="GO" id="GO:0006508">
    <property type="term" value="P:proteolysis"/>
    <property type="evidence" value="ECO:0007669"/>
    <property type="project" value="UniProtKB-KW"/>
</dbReference>
<keyword evidence="4" id="KW-0645">Protease</keyword>
<evidence type="ECO:0000256" key="2">
    <source>
        <dbReference type="SAM" id="SignalP"/>
    </source>
</evidence>
<dbReference type="Gene3D" id="2.40.10.10">
    <property type="entry name" value="Trypsin-like serine proteases"/>
    <property type="match status" value="1"/>
</dbReference>
<keyword evidence="4" id="KW-0378">Hydrolase</keyword>
<organism evidence="4 5">
    <name type="scientific">Streptomyces varsoviensis</name>
    <dbReference type="NCBI Taxonomy" id="67373"/>
    <lineage>
        <taxon>Bacteria</taxon>
        <taxon>Bacillati</taxon>
        <taxon>Actinomycetota</taxon>
        <taxon>Actinomycetes</taxon>
        <taxon>Kitasatosporales</taxon>
        <taxon>Streptomycetaceae</taxon>
        <taxon>Streptomyces</taxon>
    </lineage>
</organism>
<protein>
    <submittedName>
        <fullName evidence="4">Serine protease</fullName>
    </submittedName>
</protein>
<dbReference type="Pfam" id="PF00089">
    <property type="entry name" value="Trypsin"/>
    <property type="match status" value="1"/>
</dbReference>
<keyword evidence="1" id="KW-1015">Disulfide bond</keyword>
<accession>A0ABR5J002</accession>
<dbReference type="EMBL" id="LGUT01002664">
    <property type="protein sequence ID" value="KOG86721.1"/>
    <property type="molecule type" value="Genomic_DNA"/>
</dbReference>
<sequence>MRSLISALLGALALVVAVPSPALADRIVVGGQQVQVADAPWVVALASRSRFGAARSGQFCGGVMVSPTAMVTAAHCLGREVLGVERKDVRDLRVLVGREDLRGTGGREIELKGDWVNPDYDSVSNAGDVAVLTLAEPVP</sequence>
<feature type="signal peptide" evidence="2">
    <location>
        <begin position="1"/>
        <end position="24"/>
    </location>
</feature>
<name>A0ABR5J002_9ACTN</name>
<dbReference type="InterPro" id="IPR018114">
    <property type="entry name" value="TRYPSIN_HIS"/>
</dbReference>
<dbReference type="PANTHER" id="PTHR24276">
    <property type="entry name" value="POLYSERASE-RELATED"/>
    <property type="match status" value="1"/>
</dbReference>
<evidence type="ECO:0000313" key="4">
    <source>
        <dbReference type="EMBL" id="KOG86721.1"/>
    </source>
</evidence>
<evidence type="ECO:0000256" key="1">
    <source>
        <dbReference type="ARBA" id="ARBA00023157"/>
    </source>
</evidence>
<reference evidence="4 5" key="1">
    <citation type="submission" date="2015-07" db="EMBL/GenBank/DDBJ databases">
        <authorList>
            <person name="Ju K.-S."/>
            <person name="Doroghazi J.R."/>
            <person name="Metcalf W.W."/>
        </authorList>
    </citation>
    <scope>NUCLEOTIDE SEQUENCE [LARGE SCALE GENOMIC DNA]</scope>
    <source>
        <strain evidence="4 5">NRRL B-3589</strain>
    </source>
</reference>
<dbReference type="GO" id="GO:0008233">
    <property type="term" value="F:peptidase activity"/>
    <property type="evidence" value="ECO:0007669"/>
    <property type="project" value="UniProtKB-KW"/>
</dbReference>
<comment type="caution">
    <text evidence="4">The sequence shown here is derived from an EMBL/GenBank/DDBJ whole genome shotgun (WGS) entry which is preliminary data.</text>
</comment>
<feature type="chain" id="PRO_5045242178" evidence="2">
    <location>
        <begin position="25"/>
        <end position="139"/>
    </location>
</feature>
<evidence type="ECO:0000259" key="3">
    <source>
        <dbReference type="PROSITE" id="PS50240"/>
    </source>
</evidence>